<accession>A0A835YSR5</accession>
<keyword evidence="2" id="KW-1185">Reference proteome</keyword>
<dbReference type="Proteomes" id="UP000664859">
    <property type="component" value="Unassembled WGS sequence"/>
</dbReference>
<evidence type="ECO:0000313" key="1">
    <source>
        <dbReference type="EMBL" id="KAG5180901.1"/>
    </source>
</evidence>
<reference evidence="1" key="1">
    <citation type="submission" date="2021-02" db="EMBL/GenBank/DDBJ databases">
        <title>First Annotated Genome of the Yellow-green Alga Tribonema minus.</title>
        <authorList>
            <person name="Mahan K.M."/>
        </authorList>
    </citation>
    <scope>NUCLEOTIDE SEQUENCE</scope>
    <source>
        <strain evidence="1">UTEX B ZZ1240</strain>
    </source>
</reference>
<dbReference type="EMBL" id="JAFCMP010000349">
    <property type="protein sequence ID" value="KAG5180901.1"/>
    <property type="molecule type" value="Genomic_DNA"/>
</dbReference>
<comment type="caution">
    <text evidence="1">The sequence shown here is derived from an EMBL/GenBank/DDBJ whole genome shotgun (WGS) entry which is preliminary data.</text>
</comment>
<organism evidence="1 2">
    <name type="scientific">Tribonema minus</name>
    <dbReference type="NCBI Taxonomy" id="303371"/>
    <lineage>
        <taxon>Eukaryota</taxon>
        <taxon>Sar</taxon>
        <taxon>Stramenopiles</taxon>
        <taxon>Ochrophyta</taxon>
        <taxon>PX clade</taxon>
        <taxon>Xanthophyceae</taxon>
        <taxon>Tribonematales</taxon>
        <taxon>Tribonemataceae</taxon>
        <taxon>Tribonema</taxon>
    </lineage>
</organism>
<proteinExistence type="predicted"/>
<name>A0A835YSR5_9STRA</name>
<protein>
    <submittedName>
        <fullName evidence="1">Uncharacterized protein</fullName>
    </submittedName>
</protein>
<dbReference type="AlphaFoldDB" id="A0A835YSR5"/>
<gene>
    <name evidence="1" type="ORF">JKP88DRAFT_290888</name>
</gene>
<evidence type="ECO:0000313" key="2">
    <source>
        <dbReference type="Proteomes" id="UP000664859"/>
    </source>
</evidence>
<sequence>MECGNAHPQSAAATALSLDAAALVREVLRRCCARRAAAAPLDPSLPALNLIVAVCGRFFAQAQQSELE</sequence>
<dbReference type="Gene3D" id="1.20.58.1070">
    <property type="match status" value="1"/>
</dbReference>